<dbReference type="Proteomes" id="UP000196365">
    <property type="component" value="Unassembled WGS sequence"/>
</dbReference>
<dbReference type="Gene3D" id="3.20.20.150">
    <property type="entry name" value="Divalent-metal-dependent TIM barrel enzymes"/>
    <property type="match status" value="1"/>
</dbReference>
<dbReference type="GO" id="GO:0008270">
    <property type="term" value="F:zinc ion binding"/>
    <property type="evidence" value="ECO:0007669"/>
    <property type="project" value="InterPro"/>
</dbReference>
<dbReference type="RefSeq" id="WP_087677777.1">
    <property type="nucleotide sequence ID" value="NZ_FUWV01000001.1"/>
</dbReference>
<dbReference type="InterPro" id="IPR036237">
    <property type="entry name" value="Xyl_isomerase-like_sf"/>
</dbReference>
<protein>
    <submittedName>
        <fullName evidence="2">Deoxyribonuclease-4</fullName>
    </submittedName>
</protein>
<dbReference type="AlphaFoldDB" id="A0A1T4K4V8"/>
<proteinExistence type="predicted"/>
<dbReference type="GO" id="GO:0003677">
    <property type="term" value="F:DNA binding"/>
    <property type="evidence" value="ECO:0007669"/>
    <property type="project" value="InterPro"/>
</dbReference>
<dbReference type="SUPFAM" id="SSF51658">
    <property type="entry name" value="Xylose isomerase-like"/>
    <property type="match status" value="1"/>
</dbReference>
<dbReference type="EMBL" id="FUWV01000001">
    <property type="protein sequence ID" value="SJZ37357.1"/>
    <property type="molecule type" value="Genomic_DNA"/>
</dbReference>
<dbReference type="GO" id="GO:0008081">
    <property type="term" value="F:phosphoric diester hydrolase activity"/>
    <property type="evidence" value="ECO:0007669"/>
    <property type="project" value="TreeGrafter"/>
</dbReference>
<evidence type="ECO:0000313" key="3">
    <source>
        <dbReference type="Proteomes" id="UP000196365"/>
    </source>
</evidence>
<dbReference type="PANTHER" id="PTHR21445">
    <property type="entry name" value="ENDONUCLEASE IV ENDODEOXYRIBONUCLEASE IV"/>
    <property type="match status" value="1"/>
</dbReference>
<dbReference type="PANTHER" id="PTHR21445:SF0">
    <property type="entry name" value="APURINIC-APYRIMIDINIC ENDONUCLEASE"/>
    <property type="match status" value="1"/>
</dbReference>
<name>A0A1T4K4V8_9FIRM</name>
<dbReference type="OrthoDB" id="9805666at2"/>
<evidence type="ECO:0000313" key="2">
    <source>
        <dbReference type="EMBL" id="SJZ37357.1"/>
    </source>
</evidence>
<accession>A0A1T4K4V8</accession>
<gene>
    <name evidence="2" type="ORF">SAMN02745973_00339</name>
</gene>
<dbReference type="SMART" id="SM00518">
    <property type="entry name" value="AP2Ec"/>
    <property type="match status" value="1"/>
</dbReference>
<keyword evidence="3" id="KW-1185">Reference proteome</keyword>
<dbReference type="Pfam" id="PF01261">
    <property type="entry name" value="AP_endonuc_2"/>
    <property type="match status" value="1"/>
</dbReference>
<reference evidence="2 3" key="1">
    <citation type="submission" date="2017-02" db="EMBL/GenBank/DDBJ databases">
        <authorList>
            <person name="Peterson S.W."/>
        </authorList>
    </citation>
    <scope>NUCLEOTIDE SEQUENCE [LARGE SCALE GENOMIC DNA]</scope>
    <source>
        <strain evidence="2 3">DSM 15102</strain>
    </source>
</reference>
<sequence>MNIKFGPSGNSESFYEEGYKSSLNMPKWLKEKGLSAYEYSCTKGVRIKEITARKIGEEAKKNNIFLSIHAPYYINLANPDRQKRENSKKYIMDTLLAAEWMEAKRVVFHPGSVGKLERQKAFKIAMNTFEEVINYVYKKPLKDIVLCPETMGKRNQLGTLKEVLELCKLDNKIVPTIDFGHLHARNGGSLKEKKDFQEIIDKIEEQIGQERAKKIHIHFSRIEFTKAGEKKHWTYADYQFGPNFDPLAEVLVEKNMTPVIICESRGTMAEDALIFKKIYEETYFRQKLEKCAIK</sequence>
<evidence type="ECO:0000259" key="1">
    <source>
        <dbReference type="Pfam" id="PF01261"/>
    </source>
</evidence>
<dbReference type="InterPro" id="IPR013022">
    <property type="entry name" value="Xyl_isomerase-like_TIM-brl"/>
</dbReference>
<organism evidence="2 3">
    <name type="scientific">Garciella nitratireducens DSM 15102</name>
    <dbReference type="NCBI Taxonomy" id="1121911"/>
    <lineage>
        <taxon>Bacteria</taxon>
        <taxon>Bacillati</taxon>
        <taxon>Bacillota</taxon>
        <taxon>Clostridia</taxon>
        <taxon>Eubacteriales</taxon>
        <taxon>Eubacteriaceae</taxon>
        <taxon>Garciella</taxon>
    </lineage>
</organism>
<dbReference type="InterPro" id="IPR001719">
    <property type="entry name" value="AP_endonuc_2"/>
</dbReference>
<feature type="domain" description="Xylose isomerase-like TIM barrel" evidence="1">
    <location>
        <begin position="27"/>
        <end position="266"/>
    </location>
</feature>
<dbReference type="GO" id="GO:0003906">
    <property type="term" value="F:DNA-(apurinic or apyrimidinic site) endonuclease activity"/>
    <property type="evidence" value="ECO:0007669"/>
    <property type="project" value="TreeGrafter"/>
</dbReference>
<dbReference type="GO" id="GO:0006284">
    <property type="term" value="P:base-excision repair"/>
    <property type="evidence" value="ECO:0007669"/>
    <property type="project" value="TreeGrafter"/>
</dbReference>